<dbReference type="EMBL" id="KN741990">
    <property type="protein sequence ID" value="KIH53118.1"/>
    <property type="molecule type" value="Genomic_DNA"/>
</dbReference>
<organism evidence="2 3">
    <name type="scientific">Ancylostoma duodenale</name>
    <dbReference type="NCBI Taxonomy" id="51022"/>
    <lineage>
        <taxon>Eukaryota</taxon>
        <taxon>Metazoa</taxon>
        <taxon>Ecdysozoa</taxon>
        <taxon>Nematoda</taxon>
        <taxon>Chromadorea</taxon>
        <taxon>Rhabditida</taxon>
        <taxon>Rhabditina</taxon>
        <taxon>Rhabditomorpha</taxon>
        <taxon>Strongyloidea</taxon>
        <taxon>Ancylostomatidae</taxon>
        <taxon>Ancylostomatinae</taxon>
        <taxon>Ancylostoma</taxon>
    </lineage>
</organism>
<sequence length="78" mass="8939">MSFSSRRRSASCGSRWRTGTHARRCTDDVEQPPRCVARLRGSRAPATAIEHGLKRKDHLRIAAKFTETHLALRVRDPW</sequence>
<protein>
    <submittedName>
        <fullName evidence="2">Uncharacterized protein</fullName>
    </submittedName>
</protein>
<evidence type="ECO:0000313" key="2">
    <source>
        <dbReference type="EMBL" id="KIH53118.1"/>
    </source>
</evidence>
<gene>
    <name evidence="2" type="ORF">ANCDUO_16765</name>
</gene>
<keyword evidence="3" id="KW-1185">Reference proteome</keyword>
<proteinExistence type="predicted"/>
<feature type="region of interest" description="Disordered" evidence="1">
    <location>
        <begin position="1"/>
        <end position="24"/>
    </location>
</feature>
<name>A0A0C2C9Z7_9BILA</name>
<dbReference type="Proteomes" id="UP000054047">
    <property type="component" value="Unassembled WGS sequence"/>
</dbReference>
<reference evidence="2 3" key="1">
    <citation type="submission" date="2013-12" db="EMBL/GenBank/DDBJ databases">
        <title>Draft genome of the parsitic nematode Ancylostoma duodenale.</title>
        <authorList>
            <person name="Mitreva M."/>
        </authorList>
    </citation>
    <scope>NUCLEOTIDE SEQUENCE [LARGE SCALE GENOMIC DNA]</scope>
    <source>
        <strain evidence="2 3">Zhejiang</strain>
    </source>
</reference>
<evidence type="ECO:0000313" key="3">
    <source>
        <dbReference type="Proteomes" id="UP000054047"/>
    </source>
</evidence>
<dbReference type="AlphaFoldDB" id="A0A0C2C9Z7"/>
<accession>A0A0C2C9Z7</accession>
<evidence type="ECO:0000256" key="1">
    <source>
        <dbReference type="SAM" id="MobiDB-lite"/>
    </source>
</evidence>